<feature type="transmembrane region" description="Helical" evidence="9">
    <location>
        <begin position="12"/>
        <end position="30"/>
    </location>
</feature>
<comment type="subunit">
    <text evidence="9">The complex comprises the extracytoplasmic solute receptor protein and the two transmembrane proteins.</text>
</comment>
<evidence type="ECO:0000256" key="5">
    <source>
        <dbReference type="ARBA" id="ARBA00022692"/>
    </source>
</evidence>
<comment type="function">
    <text evidence="9">Part of the tripartite ATP-independent periplasmic (TRAP) transport system.</text>
</comment>
<evidence type="ECO:0000256" key="9">
    <source>
        <dbReference type="RuleBase" id="RU369079"/>
    </source>
</evidence>
<feature type="transmembrane region" description="Helical" evidence="9">
    <location>
        <begin position="136"/>
        <end position="154"/>
    </location>
</feature>
<feature type="transmembrane region" description="Helical" evidence="9">
    <location>
        <begin position="50"/>
        <end position="68"/>
    </location>
</feature>
<evidence type="ECO:0000313" key="11">
    <source>
        <dbReference type="EMBL" id="GHD39016.1"/>
    </source>
</evidence>
<reference evidence="11" key="1">
    <citation type="journal article" date="2014" name="Int. J. Syst. Evol. Microbiol.">
        <title>Complete genome sequence of Corynebacterium casei LMG S-19264T (=DSM 44701T), isolated from a smear-ripened cheese.</title>
        <authorList>
            <consortium name="US DOE Joint Genome Institute (JGI-PGF)"/>
            <person name="Walter F."/>
            <person name="Albersmeier A."/>
            <person name="Kalinowski J."/>
            <person name="Ruckert C."/>
        </authorList>
    </citation>
    <scope>NUCLEOTIDE SEQUENCE</scope>
    <source>
        <strain evidence="11">KCTC 42651</strain>
    </source>
</reference>
<feature type="domain" description="Tripartite ATP-independent periplasmic transporters DctQ component" evidence="10">
    <location>
        <begin position="28"/>
        <end position="156"/>
    </location>
</feature>
<accession>A0A918XN15</accession>
<dbReference type="Proteomes" id="UP000630353">
    <property type="component" value="Unassembled WGS sequence"/>
</dbReference>
<dbReference type="InterPro" id="IPR007387">
    <property type="entry name" value="TRAP_DctQ"/>
</dbReference>
<keyword evidence="6 9" id="KW-1133">Transmembrane helix</keyword>
<evidence type="ECO:0000259" key="10">
    <source>
        <dbReference type="Pfam" id="PF04290"/>
    </source>
</evidence>
<organism evidence="11 12">
    <name type="scientific">Thalassobaculum fulvum</name>
    <dbReference type="NCBI Taxonomy" id="1633335"/>
    <lineage>
        <taxon>Bacteria</taxon>
        <taxon>Pseudomonadati</taxon>
        <taxon>Pseudomonadota</taxon>
        <taxon>Alphaproteobacteria</taxon>
        <taxon>Rhodospirillales</taxon>
        <taxon>Thalassobaculaceae</taxon>
        <taxon>Thalassobaculum</taxon>
    </lineage>
</organism>
<dbReference type="Pfam" id="PF04290">
    <property type="entry name" value="DctQ"/>
    <property type="match status" value="1"/>
</dbReference>
<comment type="caution">
    <text evidence="11">The sequence shown here is derived from an EMBL/GenBank/DDBJ whole genome shotgun (WGS) entry which is preliminary data.</text>
</comment>
<feature type="transmembrane region" description="Helical" evidence="9">
    <location>
        <begin position="88"/>
        <end position="110"/>
    </location>
</feature>
<keyword evidence="2 9" id="KW-0813">Transport</keyword>
<dbReference type="RefSeq" id="WP_189986897.1">
    <property type="nucleotide sequence ID" value="NZ_BMZS01000001.1"/>
</dbReference>
<comment type="similarity">
    <text evidence="8 9">Belongs to the TRAP transporter small permease family.</text>
</comment>
<keyword evidence="4 9" id="KW-0997">Cell inner membrane</keyword>
<evidence type="ECO:0000313" key="12">
    <source>
        <dbReference type="Proteomes" id="UP000630353"/>
    </source>
</evidence>
<dbReference type="EMBL" id="BMZS01000001">
    <property type="protein sequence ID" value="GHD39016.1"/>
    <property type="molecule type" value="Genomic_DNA"/>
</dbReference>
<proteinExistence type="inferred from homology"/>
<protein>
    <recommendedName>
        <fullName evidence="9">TRAP transporter small permease protein</fullName>
    </recommendedName>
</protein>
<keyword evidence="7 9" id="KW-0472">Membrane</keyword>
<sequence length="204" mass="21939">MDRTLDLAHRLARIGAWAGGALVILAAFVIGLDIVVRKLFVLAFGGAAELSGYVLAIASSWAFALALLDRAHIRIDSLYVHLPVRVCAMLDVLGLLVMLALAALLTWQGWHVFFQSWNLGSRAVTALATPLAYPQFLWLVGLAYFALVTALLLVRATHALVTGDIATVQRIAGSRTGQQDLEEELESIRRRGGGSGGDTAENHP</sequence>
<dbReference type="AlphaFoldDB" id="A0A918XN15"/>
<reference evidence="11" key="2">
    <citation type="submission" date="2020-09" db="EMBL/GenBank/DDBJ databases">
        <authorList>
            <person name="Sun Q."/>
            <person name="Kim S."/>
        </authorList>
    </citation>
    <scope>NUCLEOTIDE SEQUENCE</scope>
    <source>
        <strain evidence="11">KCTC 42651</strain>
    </source>
</reference>
<name>A0A918XN15_9PROT</name>
<comment type="subcellular location">
    <subcellularLocation>
        <location evidence="1 9">Cell inner membrane</location>
        <topology evidence="1 9">Multi-pass membrane protein</topology>
    </subcellularLocation>
</comment>
<evidence type="ECO:0000256" key="3">
    <source>
        <dbReference type="ARBA" id="ARBA00022475"/>
    </source>
</evidence>
<keyword evidence="5 9" id="KW-0812">Transmembrane</keyword>
<dbReference type="InterPro" id="IPR055348">
    <property type="entry name" value="DctQ"/>
</dbReference>
<gene>
    <name evidence="11" type="ORF">GCM10017083_00410</name>
</gene>
<evidence type="ECO:0000256" key="4">
    <source>
        <dbReference type="ARBA" id="ARBA00022519"/>
    </source>
</evidence>
<evidence type="ECO:0000256" key="2">
    <source>
        <dbReference type="ARBA" id="ARBA00022448"/>
    </source>
</evidence>
<evidence type="ECO:0000256" key="8">
    <source>
        <dbReference type="ARBA" id="ARBA00038436"/>
    </source>
</evidence>
<evidence type="ECO:0000256" key="6">
    <source>
        <dbReference type="ARBA" id="ARBA00022989"/>
    </source>
</evidence>
<keyword evidence="12" id="KW-1185">Reference proteome</keyword>
<dbReference type="GO" id="GO:0022857">
    <property type="term" value="F:transmembrane transporter activity"/>
    <property type="evidence" value="ECO:0007669"/>
    <property type="project" value="UniProtKB-UniRule"/>
</dbReference>
<dbReference type="GO" id="GO:0005886">
    <property type="term" value="C:plasma membrane"/>
    <property type="evidence" value="ECO:0007669"/>
    <property type="project" value="UniProtKB-SubCell"/>
</dbReference>
<dbReference type="PANTHER" id="PTHR35011">
    <property type="entry name" value="2,3-DIKETO-L-GULONATE TRAP TRANSPORTER SMALL PERMEASE PROTEIN YIAM"/>
    <property type="match status" value="1"/>
</dbReference>
<evidence type="ECO:0000256" key="7">
    <source>
        <dbReference type="ARBA" id="ARBA00023136"/>
    </source>
</evidence>
<evidence type="ECO:0000256" key="1">
    <source>
        <dbReference type="ARBA" id="ARBA00004429"/>
    </source>
</evidence>
<keyword evidence="3" id="KW-1003">Cell membrane</keyword>